<dbReference type="KEGG" id="rru:Rru_A1148"/>
<feature type="region of interest" description="Disordered" evidence="1">
    <location>
        <begin position="758"/>
        <end position="796"/>
    </location>
</feature>
<gene>
    <name evidence="2" type="ordered locus">Rru_A1148</name>
</gene>
<dbReference type="HOGENOM" id="CLU_352981_0_0_5"/>
<evidence type="ECO:0000256" key="1">
    <source>
        <dbReference type="SAM" id="MobiDB-lite"/>
    </source>
</evidence>
<protein>
    <recommendedName>
        <fullName evidence="4">CRISPR-associated protein</fullName>
    </recommendedName>
</protein>
<dbReference type="AlphaFoldDB" id="Q2RV96"/>
<proteinExistence type="predicted"/>
<dbReference type="EnsemblBacteria" id="ABC21949">
    <property type="protein sequence ID" value="ABC21949"/>
    <property type="gene ID" value="Rru_A1148"/>
</dbReference>
<evidence type="ECO:0008006" key="4">
    <source>
        <dbReference type="Google" id="ProtNLM"/>
    </source>
</evidence>
<feature type="region of interest" description="Disordered" evidence="1">
    <location>
        <begin position="53"/>
        <end position="83"/>
    </location>
</feature>
<organism evidence="2 3">
    <name type="scientific">Rhodospirillum rubrum (strain ATCC 11170 / ATH 1.1.1 / DSM 467 / LMG 4362 / NCIMB 8255 / S1)</name>
    <dbReference type="NCBI Taxonomy" id="269796"/>
    <lineage>
        <taxon>Bacteria</taxon>
        <taxon>Pseudomonadati</taxon>
        <taxon>Pseudomonadota</taxon>
        <taxon>Alphaproteobacteria</taxon>
        <taxon>Rhodospirillales</taxon>
        <taxon>Rhodospirillaceae</taxon>
        <taxon>Rhodospirillum</taxon>
    </lineage>
</organism>
<dbReference type="eggNOG" id="COG1337">
    <property type="taxonomic scope" value="Bacteria"/>
</dbReference>
<evidence type="ECO:0000313" key="3">
    <source>
        <dbReference type="Proteomes" id="UP000001929"/>
    </source>
</evidence>
<sequence length="796" mass="87268">MDRDRTRDIALAVAQFTKRYPANPVDDLYELPAFGEYDEDYVEEIAQAALARLAPPPSRRTIPGKPQKSITRPHPEDPDSKKKAKITAPFRFVGLAETVVQADGPTDIKVPLDGGVCATIDVEWAVESPLLIGEDDKGIVSPMKLSGDGPEARYIIPGATLRGLTRAAVEIVAHGRLGFVNAHHRYGVRDFEHRHYGADSGISNVANVKAGWLECTGDVEDPDASVWTLSPVENWSHIPIDTVLALIKNKGGDRFKWIGMSLEDKYSASGQKVTGGEFDFTRTVTLSPPRTQSIDVKGNTFSREICAAGQGLEGVLVFSDKVPFVSRPKNEAEDKMKKYEYVFHGAVGAPHPLHPSDVAAFQRLNSTPSDNKPTPTGTYKKLLPTLKARRRVPVFYVGELPASNDKDHPQRAPKEFFFGFTRLFKIPHTQSVGEVLKESRPNHWITEGQDHSPDFVEDLFGYVIEPKQLGYAAEERTDVKAVARRGRVAFSMAKINPRQTPKVTEKITTVMMAPRASFAPFYLAALGHPGELDYSAPEKSVTLAGRKRYLPRFTKGGSSTVSAVSARAEEQRSRLQANNADVVSTLRFLTPPAAGDDLLFTSRIRLTNVTPVELGAVLFALTHGGDPAKPYRHMIGRGKPFGAGQTRINAARLTVTANDTKAEALIQPPEGDDLVAENGLRGFCPAPQPNRPSHAHRPFLKAFETHMRQALKQPAFPAVPAIQEFLGASDPKITEQIGADRLDYMPLDSFNKVRYAFKRHKDGSSHPADIRPGNGKAMGTAPPKRLLPAPIPKKAP</sequence>
<name>Q2RV96_RHORT</name>
<keyword evidence="3" id="KW-1185">Reference proteome</keyword>
<dbReference type="Proteomes" id="UP000001929">
    <property type="component" value="Chromosome"/>
</dbReference>
<dbReference type="PATRIC" id="fig|269796.9.peg.1208"/>
<dbReference type="EMBL" id="CP000230">
    <property type="protein sequence ID" value="ABC21949.1"/>
    <property type="molecule type" value="Genomic_DNA"/>
</dbReference>
<dbReference type="NCBIfam" id="TIGR03986">
    <property type="entry name" value="TIGR03986 family CRISPR-associated RAMP protein"/>
    <property type="match status" value="1"/>
</dbReference>
<dbReference type="InterPro" id="IPR023825">
    <property type="entry name" value="CRISPR-assoc_RAMP_BGP1436"/>
</dbReference>
<accession>Q2RV96</accession>
<evidence type="ECO:0000313" key="2">
    <source>
        <dbReference type="EMBL" id="ABC21949.1"/>
    </source>
</evidence>
<reference evidence="2 3" key="1">
    <citation type="journal article" date="2011" name="Stand. Genomic Sci.">
        <title>Complete genome sequence of Rhodospirillum rubrum type strain (S1).</title>
        <authorList>
            <person name="Munk A.C."/>
            <person name="Copeland A."/>
            <person name="Lucas S."/>
            <person name="Lapidus A."/>
            <person name="Del Rio T.G."/>
            <person name="Barry K."/>
            <person name="Detter J.C."/>
            <person name="Hammon N."/>
            <person name="Israni S."/>
            <person name="Pitluck S."/>
            <person name="Brettin T."/>
            <person name="Bruce D."/>
            <person name="Han C."/>
            <person name="Tapia R."/>
            <person name="Gilna P."/>
            <person name="Schmutz J."/>
            <person name="Larimer F."/>
            <person name="Land M."/>
            <person name="Kyrpides N.C."/>
            <person name="Mavromatis K."/>
            <person name="Richardson P."/>
            <person name="Rohde M."/>
            <person name="Goker M."/>
            <person name="Klenk H.P."/>
            <person name="Zhang Y."/>
            <person name="Roberts G.P."/>
            <person name="Reslewic S."/>
            <person name="Schwartz D.C."/>
        </authorList>
    </citation>
    <scope>NUCLEOTIDE SEQUENCE [LARGE SCALE GENOMIC DNA]</scope>
    <source>
        <strain evidence="3">ATCC 11170 / ATH 1.1.1 / DSM 467 / LMG 4362 / NCIMB 8255 / S1</strain>
    </source>
</reference>
<dbReference type="RefSeq" id="WP_011388903.1">
    <property type="nucleotide sequence ID" value="NC_007643.1"/>
</dbReference>
<dbReference type="STRING" id="269796.Rru_A1148"/>